<evidence type="ECO:0000313" key="3">
    <source>
        <dbReference type="Proteomes" id="UP001596052"/>
    </source>
</evidence>
<dbReference type="RefSeq" id="WP_377169584.1">
    <property type="nucleotide sequence ID" value="NZ_JBHSMQ010000007.1"/>
</dbReference>
<sequence length="51" mass="5539">MTTSGLIVMLLSVGTVTSLFGWCIYKVLTTPNETEKVHGVDLHTPDMDAES</sequence>
<keyword evidence="1" id="KW-0472">Membrane</keyword>
<protein>
    <submittedName>
        <fullName evidence="2">Uncharacterized protein</fullName>
    </submittedName>
</protein>
<reference evidence="3" key="1">
    <citation type="journal article" date="2019" name="Int. J. Syst. Evol. Microbiol.">
        <title>The Global Catalogue of Microorganisms (GCM) 10K type strain sequencing project: providing services to taxonomists for standard genome sequencing and annotation.</title>
        <authorList>
            <consortium name="The Broad Institute Genomics Platform"/>
            <consortium name="The Broad Institute Genome Sequencing Center for Infectious Disease"/>
            <person name="Wu L."/>
            <person name="Ma J."/>
        </authorList>
    </citation>
    <scope>NUCLEOTIDE SEQUENCE [LARGE SCALE GENOMIC DNA]</scope>
    <source>
        <strain evidence="3">CGMCC 4.1469</strain>
    </source>
</reference>
<feature type="transmembrane region" description="Helical" evidence="1">
    <location>
        <begin position="6"/>
        <end position="28"/>
    </location>
</feature>
<keyword evidence="1" id="KW-1133">Transmembrane helix</keyword>
<evidence type="ECO:0000313" key="2">
    <source>
        <dbReference type="EMBL" id="MFC5456880.1"/>
    </source>
</evidence>
<keyword evidence="1" id="KW-0812">Transmembrane</keyword>
<proteinExistence type="predicted"/>
<keyword evidence="3" id="KW-1185">Reference proteome</keyword>
<dbReference type="Proteomes" id="UP001596052">
    <property type="component" value="Unassembled WGS sequence"/>
</dbReference>
<organism evidence="2 3">
    <name type="scientific">Prosthecobacter fluviatilis</name>
    <dbReference type="NCBI Taxonomy" id="445931"/>
    <lineage>
        <taxon>Bacteria</taxon>
        <taxon>Pseudomonadati</taxon>
        <taxon>Verrucomicrobiota</taxon>
        <taxon>Verrucomicrobiia</taxon>
        <taxon>Verrucomicrobiales</taxon>
        <taxon>Verrucomicrobiaceae</taxon>
        <taxon>Prosthecobacter</taxon>
    </lineage>
</organism>
<dbReference type="EMBL" id="JBHSMQ010000007">
    <property type="protein sequence ID" value="MFC5456880.1"/>
    <property type="molecule type" value="Genomic_DNA"/>
</dbReference>
<accession>A0ABW0KUI6</accession>
<gene>
    <name evidence="2" type="ORF">ACFQDI_18580</name>
</gene>
<comment type="caution">
    <text evidence="2">The sequence shown here is derived from an EMBL/GenBank/DDBJ whole genome shotgun (WGS) entry which is preliminary data.</text>
</comment>
<name>A0ABW0KUI6_9BACT</name>
<evidence type="ECO:0000256" key="1">
    <source>
        <dbReference type="SAM" id="Phobius"/>
    </source>
</evidence>